<feature type="domain" description="AP2/ERF" evidence="6">
    <location>
        <begin position="7"/>
        <end position="64"/>
    </location>
</feature>
<dbReference type="InterPro" id="IPR036955">
    <property type="entry name" value="AP2/ERF_dom_sf"/>
</dbReference>
<evidence type="ECO:0000256" key="3">
    <source>
        <dbReference type="ARBA" id="ARBA00023125"/>
    </source>
</evidence>
<dbReference type="PROSITE" id="PS51032">
    <property type="entry name" value="AP2_ERF"/>
    <property type="match status" value="1"/>
</dbReference>
<organism evidence="7 8">
    <name type="scientific">Macleaya cordata</name>
    <name type="common">Five-seeded plume-poppy</name>
    <name type="synonym">Bocconia cordata</name>
    <dbReference type="NCBI Taxonomy" id="56857"/>
    <lineage>
        <taxon>Eukaryota</taxon>
        <taxon>Viridiplantae</taxon>
        <taxon>Streptophyta</taxon>
        <taxon>Embryophyta</taxon>
        <taxon>Tracheophyta</taxon>
        <taxon>Spermatophyta</taxon>
        <taxon>Magnoliopsida</taxon>
        <taxon>Ranunculales</taxon>
        <taxon>Papaveraceae</taxon>
        <taxon>Papaveroideae</taxon>
        <taxon>Macleaya</taxon>
    </lineage>
</organism>
<keyword evidence="3" id="KW-0238">DNA-binding</keyword>
<reference evidence="7 8" key="1">
    <citation type="journal article" date="2017" name="Mol. Plant">
        <title>The Genome of Medicinal Plant Macleaya cordata Provides New Insights into Benzylisoquinoline Alkaloids Metabolism.</title>
        <authorList>
            <person name="Liu X."/>
            <person name="Liu Y."/>
            <person name="Huang P."/>
            <person name="Ma Y."/>
            <person name="Qing Z."/>
            <person name="Tang Q."/>
            <person name="Cao H."/>
            <person name="Cheng P."/>
            <person name="Zheng Y."/>
            <person name="Yuan Z."/>
            <person name="Zhou Y."/>
            <person name="Liu J."/>
            <person name="Tang Z."/>
            <person name="Zhuo Y."/>
            <person name="Zhang Y."/>
            <person name="Yu L."/>
            <person name="Huang J."/>
            <person name="Yang P."/>
            <person name="Peng Q."/>
            <person name="Zhang J."/>
            <person name="Jiang W."/>
            <person name="Zhang Z."/>
            <person name="Lin K."/>
            <person name="Ro D.K."/>
            <person name="Chen X."/>
            <person name="Xiong X."/>
            <person name="Shang Y."/>
            <person name="Huang S."/>
            <person name="Zeng J."/>
        </authorList>
    </citation>
    <scope>NUCLEOTIDE SEQUENCE [LARGE SCALE GENOMIC DNA]</scope>
    <source>
        <strain evidence="8">cv. BLH2017</strain>
        <tissue evidence="7">Root</tissue>
    </source>
</reference>
<dbReference type="STRING" id="56857.A0A200PSZ5"/>
<evidence type="ECO:0000256" key="5">
    <source>
        <dbReference type="ARBA" id="ARBA00023242"/>
    </source>
</evidence>
<dbReference type="InterPro" id="IPR001471">
    <property type="entry name" value="AP2/ERF_dom"/>
</dbReference>
<comment type="caution">
    <text evidence="7">The sequence shown here is derived from an EMBL/GenBank/DDBJ whole genome shotgun (WGS) entry which is preliminary data.</text>
</comment>
<evidence type="ECO:0000259" key="6">
    <source>
        <dbReference type="PROSITE" id="PS51032"/>
    </source>
</evidence>
<dbReference type="OrthoDB" id="1920676at2759"/>
<sequence>MARQQQRYRGVRQRHWGSWVSEIRHPILKTRIWLGTFETAEDAARAYDEAARLMCGTRARTNFPYNPNAPHHSSSTNLLSATLTEKLHRCHLASLQMTRPVLKYPQRSEPTLNGIAGKSEEMGGIWSSSSKRGAATTVQQPENTNWVMKRVEMESSSMTHMDMVGMIRCTVEDLHLMIDVGFERVWQKLKFLVGIAVAEQ</sequence>
<evidence type="ECO:0000256" key="4">
    <source>
        <dbReference type="ARBA" id="ARBA00023163"/>
    </source>
</evidence>
<dbReference type="Proteomes" id="UP000195402">
    <property type="component" value="Unassembled WGS sequence"/>
</dbReference>
<keyword evidence="8" id="KW-1185">Reference proteome</keyword>
<dbReference type="InterPro" id="IPR050913">
    <property type="entry name" value="AP2/ERF_ERF"/>
</dbReference>
<dbReference type="PRINTS" id="PR00367">
    <property type="entry name" value="ETHRSPELEMNT"/>
</dbReference>
<dbReference type="PANTHER" id="PTHR31194:SF192">
    <property type="entry name" value="OS02G0797100 PROTEIN"/>
    <property type="match status" value="1"/>
</dbReference>
<dbReference type="GO" id="GO:0005634">
    <property type="term" value="C:nucleus"/>
    <property type="evidence" value="ECO:0007669"/>
    <property type="project" value="UniProtKB-SubCell"/>
</dbReference>
<dbReference type="SUPFAM" id="SSF54171">
    <property type="entry name" value="DNA-binding domain"/>
    <property type="match status" value="1"/>
</dbReference>
<dbReference type="GO" id="GO:0003700">
    <property type="term" value="F:DNA-binding transcription factor activity"/>
    <property type="evidence" value="ECO:0007669"/>
    <property type="project" value="InterPro"/>
</dbReference>
<comment type="subcellular location">
    <subcellularLocation>
        <location evidence="1">Nucleus</location>
    </subcellularLocation>
</comment>
<gene>
    <name evidence="7" type="ORF">BVC80_1797g50</name>
</gene>
<dbReference type="Gene3D" id="3.30.730.10">
    <property type="entry name" value="AP2/ERF domain"/>
    <property type="match status" value="1"/>
</dbReference>
<keyword evidence="4" id="KW-0804">Transcription</keyword>
<dbReference type="Pfam" id="PF00847">
    <property type="entry name" value="AP2"/>
    <property type="match status" value="1"/>
</dbReference>
<keyword evidence="5" id="KW-0539">Nucleus</keyword>
<dbReference type="FunFam" id="3.30.730.10:FF:000001">
    <property type="entry name" value="Ethylene-responsive transcription factor 2"/>
    <property type="match status" value="1"/>
</dbReference>
<dbReference type="EMBL" id="MVGT01004128">
    <property type="protein sequence ID" value="OVA01357.1"/>
    <property type="molecule type" value="Genomic_DNA"/>
</dbReference>
<dbReference type="InterPro" id="IPR016177">
    <property type="entry name" value="DNA-bd_dom_sf"/>
</dbReference>
<dbReference type="GO" id="GO:0003677">
    <property type="term" value="F:DNA binding"/>
    <property type="evidence" value="ECO:0007669"/>
    <property type="project" value="UniProtKB-KW"/>
</dbReference>
<keyword evidence="2" id="KW-0805">Transcription regulation</keyword>
<dbReference type="InParanoid" id="A0A200PSZ5"/>
<dbReference type="PANTHER" id="PTHR31194">
    <property type="entry name" value="SHN SHINE , DNA BINDING / TRANSCRIPTION FACTOR"/>
    <property type="match status" value="1"/>
</dbReference>
<evidence type="ECO:0000313" key="8">
    <source>
        <dbReference type="Proteomes" id="UP000195402"/>
    </source>
</evidence>
<name>A0A200PSZ5_MACCD</name>
<dbReference type="AlphaFoldDB" id="A0A200PSZ5"/>
<evidence type="ECO:0000256" key="2">
    <source>
        <dbReference type="ARBA" id="ARBA00023015"/>
    </source>
</evidence>
<accession>A0A200PSZ5</accession>
<evidence type="ECO:0000313" key="7">
    <source>
        <dbReference type="EMBL" id="OVA01357.1"/>
    </source>
</evidence>
<evidence type="ECO:0000256" key="1">
    <source>
        <dbReference type="ARBA" id="ARBA00004123"/>
    </source>
</evidence>
<dbReference type="SMART" id="SM00380">
    <property type="entry name" value="AP2"/>
    <property type="match status" value="1"/>
</dbReference>
<protein>
    <submittedName>
        <fullName evidence="7">AP2/ERF domain</fullName>
    </submittedName>
</protein>
<dbReference type="CDD" id="cd00018">
    <property type="entry name" value="AP2"/>
    <property type="match status" value="1"/>
</dbReference>
<proteinExistence type="predicted"/>